<keyword evidence="4 9" id="KW-0418">Kinase</keyword>
<comment type="caution">
    <text evidence="9">The sequence shown here is derived from an EMBL/GenBank/DDBJ whole genome shotgun (WGS) entry which is preliminary data.</text>
</comment>
<keyword evidence="3 6" id="KW-0547">Nucleotide-binding</keyword>
<feature type="compositionally biased region" description="Polar residues" evidence="7">
    <location>
        <begin position="440"/>
        <end position="457"/>
    </location>
</feature>
<sequence length="576" mass="63996">MIVATQTGHFSDEWFHAVEPEAPGDSFYFSSHVGHSSTPCHAFLPSIAFPWLLSGIQRSVDNSPTAHDLASPHSQIMQHHAPYGYPTPPASPAHDQVKCGIQSTYATRHFQAPCVPPTPEERLGKVLQGKLQLTDILGTGAYGVVYAAVDVKNGVRYAVKCLSKFNADGSPLDRRQASYQQREIKLHYMASAHPNVVSMLKIVDEPDCIYVILEYCPEGDLFLNITELGQYVGKDLLSKKIFLQILDAVEYCHKLGIYHRDLKPENILVTDQGETVKLADFGLATADDRSEDYGCGSTFYMSPECLDPSTRKPYYMCAPNDVWSLGVILVNLTCGRNPWKQASLQDSTYRAYARSRDFLKTILPLTDEFNDILARIFNPCPEYRITLSELRSRITGCHQFTVPAPAPTSMPTPPSTPSHSALYVNEEAIIDDSEYDSPLSPISTTSNEGSLSPSASTIDDLDDDDFFQEQQDVSREFIPQTYDSEAPGDLPAFHTPESIPQHYTGPVPVLNASLQVPPLLPVSCHQAPISAHAQYPPRSMFPLWEVVKYVQQAPMMHHPAAFHQQVPFLPSFQGCY</sequence>
<evidence type="ECO:0000256" key="3">
    <source>
        <dbReference type="ARBA" id="ARBA00022741"/>
    </source>
</evidence>
<feature type="domain" description="Protein kinase" evidence="8">
    <location>
        <begin position="131"/>
        <end position="401"/>
    </location>
</feature>
<keyword evidence="2" id="KW-0808">Transferase</keyword>
<dbReference type="STRING" id="98403.A0A151GBG4"/>
<dbReference type="PROSITE" id="PS50011">
    <property type="entry name" value="PROTEIN_KINASE_DOM"/>
    <property type="match status" value="1"/>
</dbReference>
<evidence type="ECO:0000313" key="9">
    <source>
        <dbReference type="EMBL" id="KYK54466.1"/>
    </source>
</evidence>
<dbReference type="GO" id="GO:0005634">
    <property type="term" value="C:nucleus"/>
    <property type="evidence" value="ECO:0007669"/>
    <property type="project" value="TreeGrafter"/>
</dbReference>
<evidence type="ECO:0000256" key="5">
    <source>
        <dbReference type="ARBA" id="ARBA00022840"/>
    </source>
</evidence>
<dbReference type="EMBL" id="LAYC01000003">
    <property type="protein sequence ID" value="KYK54466.1"/>
    <property type="molecule type" value="Genomic_DNA"/>
</dbReference>
<dbReference type="Gene3D" id="1.10.510.10">
    <property type="entry name" value="Transferase(Phosphotransferase) domain 1"/>
    <property type="match status" value="1"/>
</dbReference>
<dbReference type="CDD" id="cd13993">
    <property type="entry name" value="STKc_Pat1_like"/>
    <property type="match status" value="1"/>
</dbReference>
<feature type="binding site" evidence="6">
    <location>
        <position position="160"/>
    </location>
    <ligand>
        <name>ATP</name>
        <dbReference type="ChEBI" id="CHEBI:30616"/>
    </ligand>
</feature>
<accession>A0A151GBG4</accession>
<dbReference type="InParanoid" id="A0A151GBG4"/>
<evidence type="ECO:0000256" key="2">
    <source>
        <dbReference type="ARBA" id="ARBA00022679"/>
    </source>
</evidence>
<evidence type="ECO:0000313" key="10">
    <source>
        <dbReference type="Proteomes" id="UP000076580"/>
    </source>
</evidence>
<dbReference type="PROSITE" id="PS00108">
    <property type="entry name" value="PROTEIN_KINASE_ST"/>
    <property type="match status" value="1"/>
</dbReference>
<dbReference type="Pfam" id="PF00069">
    <property type="entry name" value="Pkinase"/>
    <property type="match status" value="1"/>
</dbReference>
<evidence type="ECO:0000256" key="6">
    <source>
        <dbReference type="PROSITE-ProRule" id="PRU10141"/>
    </source>
</evidence>
<dbReference type="PANTHER" id="PTHR24345:SF91">
    <property type="entry name" value="SERINE_THREONINE-PROTEIN KINASE PLK4"/>
    <property type="match status" value="1"/>
</dbReference>
<dbReference type="GO" id="GO:0004674">
    <property type="term" value="F:protein serine/threonine kinase activity"/>
    <property type="evidence" value="ECO:0007669"/>
    <property type="project" value="UniProtKB-KW"/>
</dbReference>
<dbReference type="PROSITE" id="PS00107">
    <property type="entry name" value="PROTEIN_KINASE_ATP"/>
    <property type="match status" value="1"/>
</dbReference>
<dbReference type="InterPro" id="IPR017441">
    <property type="entry name" value="Protein_kinase_ATP_BS"/>
</dbReference>
<evidence type="ECO:0000256" key="4">
    <source>
        <dbReference type="ARBA" id="ARBA00022777"/>
    </source>
</evidence>
<keyword evidence="10" id="KW-1185">Reference proteome</keyword>
<evidence type="ECO:0000256" key="7">
    <source>
        <dbReference type="SAM" id="MobiDB-lite"/>
    </source>
</evidence>
<dbReference type="Proteomes" id="UP000076580">
    <property type="component" value="Chromosome 03"/>
</dbReference>
<dbReference type="InterPro" id="IPR011009">
    <property type="entry name" value="Kinase-like_dom_sf"/>
</dbReference>
<dbReference type="SUPFAM" id="SSF56112">
    <property type="entry name" value="Protein kinase-like (PK-like)"/>
    <property type="match status" value="1"/>
</dbReference>
<dbReference type="GO" id="GO:0005524">
    <property type="term" value="F:ATP binding"/>
    <property type="evidence" value="ECO:0007669"/>
    <property type="project" value="UniProtKB-UniRule"/>
</dbReference>
<protein>
    <submittedName>
        <fullName evidence="9">Ran1-like protein kinase</fullName>
    </submittedName>
</protein>
<dbReference type="AlphaFoldDB" id="A0A151GBG4"/>
<reference evidence="9 10" key="1">
    <citation type="journal article" date="2016" name="Sci. Rep.">
        <title>Insights into Adaptations to a Near-Obligate Nematode Endoparasitic Lifestyle from the Finished Genome of Drechmeria coniospora.</title>
        <authorList>
            <person name="Zhang L."/>
            <person name="Zhou Z."/>
            <person name="Guo Q."/>
            <person name="Fokkens L."/>
            <person name="Miskei M."/>
            <person name="Pocsi I."/>
            <person name="Zhang W."/>
            <person name="Chen M."/>
            <person name="Wang L."/>
            <person name="Sun Y."/>
            <person name="Donzelli B.G."/>
            <person name="Gibson D.M."/>
            <person name="Nelson D.R."/>
            <person name="Luo J.G."/>
            <person name="Rep M."/>
            <person name="Liu H."/>
            <person name="Yang S."/>
            <person name="Wang J."/>
            <person name="Krasnoff S.B."/>
            <person name="Xu Y."/>
            <person name="Molnar I."/>
            <person name="Lin M."/>
        </authorList>
    </citation>
    <scope>NUCLEOTIDE SEQUENCE [LARGE SCALE GENOMIC DNA]</scope>
    <source>
        <strain evidence="9 10">ARSEF 6962</strain>
    </source>
</reference>
<dbReference type="FunFam" id="1.10.510.10:FF:000549">
    <property type="entry name" value="Protein serine/threonine kinase (Ran1), putative"/>
    <property type="match status" value="1"/>
</dbReference>
<name>A0A151GBG4_DRECN</name>
<evidence type="ECO:0000256" key="1">
    <source>
        <dbReference type="ARBA" id="ARBA00022527"/>
    </source>
</evidence>
<evidence type="ECO:0000259" key="8">
    <source>
        <dbReference type="PROSITE" id="PS50011"/>
    </source>
</evidence>
<dbReference type="RefSeq" id="XP_040653818.1">
    <property type="nucleotide sequence ID" value="XM_040803714.1"/>
</dbReference>
<dbReference type="GeneID" id="63719067"/>
<dbReference type="InterPro" id="IPR000719">
    <property type="entry name" value="Prot_kinase_dom"/>
</dbReference>
<proteinExistence type="predicted"/>
<organism evidence="9 10">
    <name type="scientific">Drechmeria coniospora</name>
    <name type="common">Nematophagous fungus</name>
    <name type="synonym">Meria coniospora</name>
    <dbReference type="NCBI Taxonomy" id="98403"/>
    <lineage>
        <taxon>Eukaryota</taxon>
        <taxon>Fungi</taxon>
        <taxon>Dikarya</taxon>
        <taxon>Ascomycota</taxon>
        <taxon>Pezizomycotina</taxon>
        <taxon>Sordariomycetes</taxon>
        <taxon>Hypocreomycetidae</taxon>
        <taxon>Hypocreales</taxon>
        <taxon>Ophiocordycipitaceae</taxon>
        <taxon>Drechmeria</taxon>
    </lineage>
</organism>
<dbReference type="SMART" id="SM00220">
    <property type="entry name" value="S_TKc"/>
    <property type="match status" value="1"/>
</dbReference>
<gene>
    <name evidence="9" type="ORF">DCS_06424</name>
</gene>
<feature type="region of interest" description="Disordered" evidence="7">
    <location>
        <begin position="434"/>
        <end position="461"/>
    </location>
</feature>
<keyword evidence="5 6" id="KW-0067">ATP-binding</keyword>
<dbReference type="FunCoup" id="A0A151GBG4">
    <property type="interactions" value="173"/>
</dbReference>
<keyword evidence="1" id="KW-0723">Serine/threonine-protein kinase</keyword>
<dbReference type="InterPro" id="IPR008271">
    <property type="entry name" value="Ser/Thr_kinase_AS"/>
</dbReference>
<dbReference type="PANTHER" id="PTHR24345">
    <property type="entry name" value="SERINE/THREONINE-PROTEIN KINASE PLK"/>
    <property type="match status" value="1"/>
</dbReference>